<comment type="caution">
    <text evidence="2">The sequence shown here is derived from an EMBL/GenBank/DDBJ whole genome shotgun (WGS) entry which is preliminary data.</text>
</comment>
<sequence>MTVEGRTKLTQTKLLFYDSMFHFPPKIEQSILGYCSESKSRTPGDVRESMSETLSAAPKSAASEERHQSDAGRLGERRQKLSGPWLRRHQRNGDKSVLQAEHKSGLKYGFKWLIIHVRNKHQPRIGRNEPFIKMKIFELVNVRRKLFRQRWENKNGFPPPR</sequence>
<evidence type="ECO:0000313" key="3">
    <source>
        <dbReference type="Proteomes" id="UP001054945"/>
    </source>
</evidence>
<gene>
    <name evidence="2" type="ORF">CEXT_151341</name>
</gene>
<evidence type="ECO:0000256" key="1">
    <source>
        <dbReference type="SAM" id="MobiDB-lite"/>
    </source>
</evidence>
<feature type="region of interest" description="Disordered" evidence="1">
    <location>
        <begin position="38"/>
        <end position="96"/>
    </location>
</feature>
<organism evidence="2 3">
    <name type="scientific">Caerostris extrusa</name>
    <name type="common">Bark spider</name>
    <name type="synonym">Caerostris bankana</name>
    <dbReference type="NCBI Taxonomy" id="172846"/>
    <lineage>
        <taxon>Eukaryota</taxon>
        <taxon>Metazoa</taxon>
        <taxon>Ecdysozoa</taxon>
        <taxon>Arthropoda</taxon>
        <taxon>Chelicerata</taxon>
        <taxon>Arachnida</taxon>
        <taxon>Araneae</taxon>
        <taxon>Araneomorphae</taxon>
        <taxon>Entelegynae</taxon>
        <taxon>Araneoidea</taxon>
        <taxon>Araneidae</taxon>
        <taxon>Caerostris</taxon>
    </lineage>
</organism>
<feature type="compositionally biased region" description="Basic and acidic residues" evidence="1">
    <location>
        <begin position="38"/>
        <end position="50"/>
    </location>
</feature>
<name>A0AAV4S2C7_CAEEX</name>
<dbReference type="Proteomes" id="UP001054945">
    <property type="component" value="Unassembled WGS sequence"/>
</dbReference>
<reference evidence="2 3" key="1">
    <citation type="submission" date="2021-06" db="EMBL/GenBank/DDBJ databases">
        <title>Caerostris extrusa draft genome.</title>
        <authorList>
            <person name="Kono N."/>
            <person name="Arakawa K."/>
        </authorList>
    </citation>
    <scope>NUCLEOTIDE SEQUENCE [LARGE SCALE GENOMIC DNA]</scope>
</reference>
<accession>A0AAV4S2C7</accession>
<protein>
    <submittedName>
        <fullName evidence="2">Uncharacterized protein</fullName>
    </submittedName>
</protein>
<feature type="compositionally biased region" description="Basic and acidic residues" evidence="1">
    <location>
        <begin position="62"/>
        <end position="79"/>
    </location>
</feature>
<evidence type="ECO:0000313" key="2">
    <source>
        <dbReference type="EMBL" id="GIY27805.1"/>
    </source>
</evidence>
<dbReference type="EMBL" id="BPLR01008857">
    <property type="protein sequence ID" value="GIY27805.1"/>
    <property type="molecule type" value="Genomic_DNA"/>
</dbReference>
<proteinExistence type="predicted"/>
<dbReference type="AlphaFoldDB" id="A0AAV4S2C7"/>
<keyword evidence="3" id="KW-1185">Reference proteome</keyword>